<name>A0A382INV4_9ZZZZ</name>
<keyword evidence="3" id="KW-0238">DNA-binding</keyword>
<organism evidence="6">
    <name type="scientific">marine metagenome</name>
    <dbReference type="NCBI Taxonomy" id="408172"/>
    <lineage>
        <taxon>unclassified sequences</taxon>
        <taxon>metagenomes</taxon>
        <taxon>ecological metagenomes</taxon>
    </lineage>
</organism>
<comment type="similarity">
    <text evidence="1">Belongs to the LysR transcriptional regulatory family.</text>
</comment>
<evidence type="ECO:0000313" key="6">
    <source>
        <dbReference type="EMBL" id="SVC00952.1"/>
    </source>
</evidence>
<reference evidence="6" key="1">
    <citation type="submission" date="2018-05" db="EMBL/GenBank/DDBJ databases">
        <authorList>
            <person name="Lanie J.A."/>
            <person name="Ng W.-L."/>
            <person name="Kazmierczak K.M."/>
            <person name="Andrzejewski T.M."/>
            <person name="Davidsen T.M."/>
            <person name="Wayne K.J."/>
            <person name="Tettelin H."/>
            <person name="Glass J.I."/>
            <person name="Rusch D."/>
            <person name="Podicherti R."/>
            <person name="Tsui H.-C.T."/>
            <person name="Winkler M.E."/>
        </authorList>
    </citation>
    <scope>NUCLEOTIDE SEQUENCE</scope>
</reference>
<dbReference type="GO" id="GO:0003700">
    <property type="term" value="F:DNA-binding transcription factor activity"/>
    <property type="evidence" value="ECO:0007669"/>
    <property type="project" value="InterPro"/>
</dbReference>
<sequence>MSFSLRQLRHFVCIAEHQNISSAARELFLSQPALSTSIVQLEEELGLQLLIRHHARGVSLTPAGNTFLAQARSLIAHAEEVTSSGRALGESAQGGLEAGCFWTLSPFFLPSLLVLTRKKHPELEVKVS</sequence>
<dbReference type="PANTHER" id="PTHR30346">
    <property type="entry name" value="TRANSCRIPTIONAL DUAL REGULATOR HCAR-RELATED"/>
    <property type="match status" value="1"/>
</dbReference>
<feature type="domain" description="HTH lysR-type" evidence="5">
    <location>
        <begin position="3"/>
        <end position="61"/>
    </location>
</feature>
<dbReference type="PROSITE" id="PS50931">
    <property type="entry name" value="HTH_LYSR"/>
    <property type="match status" value="1"/>
</dbReference>
<dbReference type="Pfam" id="PF00126">
    <property type="entry name" value="HTH_1"/>
    <property type="match status" value="1"/>
</dbReference>
<evidence type="ECO:0000256" key="3">
    <source>
        <dbReference type="ARBA" id="ARBA00023125"/>
    </source>
</evidence>
<accession>A0A382INV4</accession>
<dbReference type="FunFam" id="1.10.10.10:FF:000001">
    <property type="entry name" value="LysR family transcriptional regulator"/>
    <property type="match status" value="1"/>
</dbReference>
<keyword evidence="2" id="KW-0805">Transcription regulation</keyword>
<dbReference type="EMBL" id="UINC01068370">
    <property type="protein sequence ID" value="SVC00952.1"/>
    <property type="molecule type" value="Genomic_DNA"/>
</dbReference>
<dbReference type="InterPro" id="IPR036390">
    <property type="entry name" value="WH_DNA-bd_sf"/>
</dbReference>
<dbReference type="GO" id="GO:0003677">
    <property type="term" value="F:DNA binding"/>
    <property type="evidence" value="ECO:0007669"/>
    <property type="project" value="UniProtKB-KW"/>
</dbReference>
<gene>
    <name evidence="6" type="ORF">METZ01_LOCUS253806</name>
</gene>
<dbReference type="PANTHER" id="PTHR30346:SF0">
    <property type="entry name" value="HCA OPERON TRANSCRIPTIONAL ACTIVATOR HCAR"/>
    <property type="match status" value="1"/>
</dbReference>
<evidence type="ECO:0000259" key="5">
    <source>
        <dbReference type="PROSITE" id="PS50931"/>
    </source>
</evidence>
<dbReference type="AlphaFoldDB" id="A0A382INV4"/>
<protein>
    <recommendedName>
        <fullName evidence="5">HTH lysR-type domain-containing protein</fullName>
    </recommendedName>
</protein>
<keyword evidence="4" id="KW-0804">Transcription</keyword>
<proteinExistence type="inferred from homology"/>
<dbReference type="Gene3D" id="3.40.190.10">
    <property type="entry name" value="Periplasmic binding protein-like II"/>
    <property type="match status" value="1"/>
</dbReference>
<evidence type="ECO:0000256" key="1">
    <source>
        <dbReference type="ARBA" id="ARBA00009437"/>
    </source>
</evidence>
<dbReference type="GO" id="GO:0032993">
    <property type="term" value="C:protein-DNA complex"/>
    <property type="evidence" value="ECO:0007669"/>
    <property type="project" value="TreeGrafter"/>
</dbReference>
<dbReference type="PRINTS" id="PR00039">
    <property type="entry name" value="HTHLYSR"/>
</dbReference>
<evidence type="ECO:0000256" key="4">
    <source>
        <dbReference type="ARBA" id="ARBA00023163"/>
    </source>
</evidence>
<dbReference type="InterPro" id="IPR000847">
    <property type="entry name" value="LysR_HTH_N"/>
</dbReference>
<dbReference type="Gene3D" id="1.10.10.10">
    <property type="entry name" value="Winged helix-like DNA-binding domain superfamily/Winged helix DNA-binding domain"/>
    <property type="match status" value="1"/>
</dbReference>
<dbReference type="SUPFAM" id="SSF46785">
    <property type="entry name" value="Winged helix' DNA-binding domain"/>
    <property type="match status" value="1"/>
</dbReference>
<feature type="non-terminal residue" evidence="6">
    <location>
        <position position="128"/>
    </location>
</feature>
<evidence type="ECO:0000256" key="2">
    <source>
        <dbReference type="ARBA" id="ARBA00023015"/>
    </source>
</evidence>
<dbReference type="InterPro" id="IPR036388">
    <property type="entry name" value="WH-like_DNA-bd_sf"/>
</dbReference>